<dbReference type="AlphaFoldDB" id="A0A918DA47"/>
<keyword evidence="2" id="KW-1185">Reference proteome</keyword>
<proteinExistence type="predicted"/>
<reference evidence="1 2" key="1">
    <citation type="journal article" date="2014" name="Int. J. Syst. Evol. Microbiol.">
        <title>Complete genome sequence of Corynebacterium casei LMG S-19264T (=DSM 44701T), isolated from a smear-ripened cheese.</title>
        <authorList>
            <consortium name="US DOE Joint Genome Institute (JGI-PGF)"/>
            <person name="Walter F."/>
            <person name="Albersmeier A."/>
            <person name="Kalinowski J."/>
            <person name="Ruckert C."/>
        </authorList>
    </citation>
    <scope>NUCLEOTIDE SEQUENCE [LARGE SCALE GENOMIC DNA]</scope>
    <source>
        <strain evidence="1 2">CGMCC 4.7111</strain>
    </source>
</reference>
<dbReference type="EMBL" id="BMMM01000030">
    <property type="protein sequence ID" value="GGN94423.1"/>
    <property type="molecule type" value="Genomic_DNA"/>
</dbReference>
<accession>A0A918DA47</accession>
<evidence type="ECO:0000313" key="2">
    <source>
        <dbReference type="Proteomes" id="UP000600365"/>
    </source>
</evidence>
<protein>
    <submittedName>
        <fullName evidence="1">Uncharacterized protein</fullName>
    </submittedName>
</protein>
<name>A0A918DA47_9ACTN</name>
<sequence length="126" mass="13485">MLASSDGRTPDFFSNGLSRVFVNWSLYEPPYEVTVTVVFGLADGVDLVLHAVSRLPARGAASAEAPAARRIDRRLTLLCDCSFIVAMPFLENDVEHDGPAFRSAPMTGAGRGEYGRAAGIARGANR</sequence>
<comment type="caution">
    <text evidence="1">The sequence shown here is derived from an EMBL/GenBank/DDBJ whole genome shotgun (WGS) entry which is preliminary data.</text>
</comment>
<evidence type="ECO:0000313" key="1">
    <source>
        <dbReference type="EMBL" id="GGN94423.1"/>
    </source>
</evidence>
<organism evidence="1 2">
    <name type="scientific">Streptomyces albiflavescens</name>
    <dbReference type="NCBI Taxonomy" id="1623582"/>
    <lineage>
        <taxon>Bacteria</taxon>
        <taxon>Bacillati</taxon>
        <taxon>Actinomycetota</taxon>
        <taxon>Actinomycetes</taxon>
        <taxon>Kitasatosporales</taxon>
        <taxon>Streptomycetaceae</taxon>
        <taxon>Streptomyces</taxon>
    </lineage>
</organism>
<gene>
    <name evidence="1" type="ORF">GCM10011579_093870</name>
</gene>
<dbReference type="Proteomes" id="UP000600365">
    <property type="component" value="Unassembled WGS sequence"/>
</dbReference>